<keyword evidence="2" id="KW-1185">Reference proteome</keyword>
<dbReference type="EMBL" id="FNPC01000009">
    <property type="protein sequence ID" value="SDY74802.1"/>
    <property type="molecule type" value="Genomic_DNA"/>
</dbReference>
<organism evidence="1 2">
    <name type="scientific">Halopenitus persicus</name>
    <dbReference type="NCBI Taxonomy" id="1048396"/>
    <lineage>
        <taxon>Archaea</taxon>
        <taxon>Methanobacteriati</taxon>
        <taxon>Methanobacteriota</taxon>
        <taxon>Stenosarchaea group</taxon>
        <taxon>Halobacteria</taxon>
        <taxon>Halobacteriales</taxon>
        <taxon>Haloferacaceae</taxon>
        <taxon>Halopenitus</taxon>
    </lineage>
</organism>
<accession>A0A1H3MDJ7</accession>
<evidence type="ECO:0000313" key="2">
    <source>
        <dbReference type="Proteomes" id="UP000199079"/>
    </source>
</evidence>
<dbReference type="RefSeq" id="WP_143114457.1">
    <property type="nucleotide sequence ID" value="NZ_FNPC01000009.1"/>
</dbReference>
<reference evidence="2" key="1">
    <citation type="submission" date="2016-10" db="EMBL/GenBank/DDBJ databases">
        <authorList>
            <person name="Varghese N."/>
            <person name="Submissions S."/>
        </authorList>
    </citation>
    <scope>NUCLEOTIDE SEQUENCE [LARGE SCALE GENOMIC DNA]</scope>
    <source>
        <strain evidence="2">DC30,IBRC 10041,KCTC 4046</strain>
    </source>
</reference>
<protein>
    <recommendedName>
        <fullName evidence="3">Sulfatase</fullName>
    </recommendedName>
</protein>
<evidence type="ECO:0000313" key="1">
    <source>
        <dbReference type="EMBL" id="SDY74802.1"/>
    </source>
</evidence>
<evidence type="ECO:0008006" key="3">
    <source>
        <dbReference type="Google" id="ProtNLM"/>
    </source>
</evidence>
<sequence>MWEKALYKLKPLYDMYSGAALSITSRYPLGTHVFDREWDVLILLDTCRVDALKQVAPEYDFINEVTRMTSIGSTSSEWIAQTFSREFRDEIGGTAYVSGNGWAEKILEDRVTPENHADALFSFAKWDIVDHEDLLVLDQAWRYEPDPRFDHGLGHPKPKYVTDRAISIAREYRPNRLIVHYSQPHSPFTARAIREERELKEHEKTPFEYLRNGGDRKIVWNAYLDNLRYVLDDVEVLLTNIDAETVAISADHGEAFGEYGIYGHGPALPHPQVKFVPWAVTSATDEGNYDEFIESGEKNTSSVDNQLEALGYKI</sequence>
<proteinExistence type="predicted"/>
<dbReference type="Proteomes" id="UP000199079">
    <property type="component" value="Unassembled WGS sequence"/>
</dbReference>
<dbReference type="AlphaFoldDB" id="A0A1H3MDJ7"/>
<name>A0A1H3MDJ7_9EURY</name>
<gene>
    <name evidence="1" type="ORF">SAMN05216564_10957</name>
</gene>
<dbReference type="InterPro" id="IPR017850">
    <property type="entry name" value="Alkaline_phosphatase_core_sf"/>
</dbReference>
<dbReference type="SUPFAM" id="SSF53649">
    <property type="entry name" value="Alkaline phosphatase-like"/>
    <property type="match status" value="1"/>
</dbReference>
<dbReference type="Gene3D" id="3.40.720.10">
    <property type="entry name" value="Alkaline Phosphatase, subunit A"/>
    <property type="match status" value="1"/>
</dbReference>